<dbReference type="EMBL" id="BMJV01000002">
    <property type="protein sequence ID" value="GGG68992.1"/>
    <property type="molecule type" value="Genomic_DNA"/>
</dbReference>
<keyword evidence="2" id="KW-1185">Reference proteome</keyword>
<organism evidence="1 2">
    <name type="scientific">Salipiger pallidus</name>
    <dbReference type="NCBI Taxonomy" id="1775170"/>
    <lineage>
        <taxon>Bacteria</taxon>
        <taxon>Pseudomonadati</taxon>
        <taxon>Pseudomonadota</taxon>
        <taxon>Alphaproteobacteria</taxon>
        <taxon>Rhodobacterales</taxon>
        <taxon>Roseobacteraceae</taxon>
        <taxon>Salipiger</taxon>
    </lineage>
</organism>
<evidence type="ECO:0000313" key="1">
    <source>
        <dbReference type="EMBL" id="GGG68992.1"/>
    </source>
</evidence>
<reference evidence="1" key="2">
    <citation type="submission" date="2020-09" db="EMBL/GenBank/DDBJ databases">
        <authorList>
            <person name="Sun Q."/>
            <person name="Zhou Y."/>
        </authorList>
    </citation>
    <scope>NUCLEOTIDE SEQUENCE</scope>
    <source>
        <strain evidence="1">CGMCC 1.15762</strain>
    </source>
</reference>
<reference evidence="1" key="1">
    <citation type="journal article" date="2014" name="Int. J. Syst. Evol. Microbiol.">
        <title>Complete genome sequence of Corynebacterium casei LMG S-19264T (=DSM 44701T), isolated from a smear-ripened cheese.</title>
        <authorList>
            <consortium name="US DOE Joint Genome Institute (JGI-PGF)"/>
            <person name="Walter F."/>
            <person name="Albersmeier A."/>
            <person name="Kalinowski J."/>
            <person name="Ruckert C."/>
        </authorList>
    </citation>
    <scope>NUCLEOTIDE SEQUENCE</scope>
    <source>
        <strain evidence="1">CGMCC 1.15762</strain>
    </source>
</reference>
<dbReference type="Proteomes" id="UP000617145">
    <property type="component" value="Unassembled WGS sequence"/>
</dbReference>
<name>A0A8J2ZJ10_9RHOB</name>
<accession>A0A8J2ZJ10</accession>
<protein>
    <submittedName>
        <fullName evidence="1">Uncharacterized protein</fullName>
    </submittedName>
</protein>
<gene>
    <name evidence="1" type="ORF">GCM10011415_15390</name>
</gene>
<evidence type="ECO:0000313" key="2">
    <source>
        <dbReference type="Proteomes" id="UP000617145"/>
    </source>
</evidence>
<sequence length="275" mass="32279">MSGYERCVVTFLDILGFRSLLGRKSAEEIASDLVKFRKFTEGDEPHQPRRMKDYRLQSEVRAEIISDAIVRVRTTETQYQDGPFVWELLDLLHIQIDCIANGILIRGAMQIGDMHLGMSLEGPVFGQALVDAYLMEENDVVFPMIAVDQEVVRQHLKDERLWLEGHSARDEQDYADRLLAQDERGIWFIDYLRASLNEMDAYYHGWIEFLRMHRDLISRELNAGHPERVREKFDWLRDYHNRTVNKARRSFDVDEGIEEFGDRLENIFADLIVPE</sequence>
<proteinExistence type="predicted"/>
<dbReference type="RefSeq" id="WP_188789621.1">
    <property type="nucleotide sequence ID" value="NZ_BMJV01000002.1"/>
</dbReference>
<comment type="caution">
    <text evidence="1">The sequence shown here is derived from an EMBL/GenBank/DDBJ whole genome shotgun (WGS) entry which is preliminary data.</text>
</comment>
<dbReference type="AlphaFoldDB" id="A0A8J2ZJ10"/>